<evidence type="ECO:0000313" key="2">
    <source>
        <dbReference type="Proteomes" id="UP000465609"/>
    </source>
</evidence>
<proteinExistence type="predicted"/>
<accession>A0ABM7IH17</accession>
<dbReference type="EMBL" id="AP022577">
    <property type="protein sequence ID" value="BBX85952.1"/>
    <property type="molecule type" value="Genomic_DNA"/>
</dbReference>
<dbReference type="Proteomes" id="UP000465609">
    <property type="component" value="Chromosome"/>
</dbReference>
<name>A0ABM7IH17_9MYCO</name>
<evidence type="ECO:0000313" key="1">
    <source>
        <dbReference type="EMBL" id="BBX85952.1"/>
    </source>
</evidence>
<protein>
    <submittedName>
        <fullName evidence="1">Uncharacterized protein</fullName>
    </submittedName>
</protein>
<sequence length="91" mass="8916">MGGTALGTGIGFTGTGRIAFPDGVGVLMADVSPEGSPDFGFPGMVLSQPASSAAVSAAVADMVSRVWFIGHQATGDLIALIQTAAPARPAA</sequence>
<organism evidence="1 2">
    <name type="scientific">Mycolicibacterium aubagnense</name>
    <dbReference type="NCBI Taxonomy" id="319707"/>
    <lineage>
        <taxon>Bacteria</taxon>
        <taxon>Bacillati</taxon>
        <taxon>Actinomycetota</taxon>
        <taxon>Actinomycetes</taxon>
        <taxon>Mycobacteriales</taxon>
        <taxon>Mycobacteriaceae</taxon>
        <taxon>Mycolicibacterium</taxon>
    </lineage>
</organism>
<keyword evidence="2" id="KW-1185">Reference proteome</keyword>
<reference evidence="1 2" key="1">
    <citation type="journal article" date="2019" name="Emerg. Microbes Infect.">
        <title>Comprehensive subspecies identification of 175 nontuberculous mycobacteria species based on 7547 genomic profiles.</title>
        <authorList>
            <person name="Matsumoto Y."/>
            <person name="Kinjo T."/>
            <person name="Motooka D."/>
            <person name="Nabeya D."/>
            <person name="Jung N."/>
            <person name="Uechi K."/>
            <person name="Horii T."/>
            <person name="Iida T."/>
            <person name="Fujita J."/>
            <person name="Nakamura S."/>
        </authorList>
    </citation>
    <scope>NUCLEOTIDE SEQUENCE [LARGE SCALE GENOMIC DNA]</scope>
    <source>
        <strain evidence="1 2">JCM 15296</strain>
    </source>
</reference>
<gene>
    <name evidence="1" type="ORF">MAUB_38250</name>
</gene>